<evidence type="ECO:0000259" key="1">
    <source>
        <dbReference type="Pfam" id="PF01636"/>
    </source>
</evidence>
<dbReference type="Gene3D" id="3.30.200.20">
    <property type="entry name" value="Phosphorylase Kinase, domain 1"/>
    <property type="match status" value="1"/>
</dbReference>
<dbReference type="InterPro" id="IPR011009">
    <property type="entry name" value="Kinase-like_dom_sf"/>
</dbReference>
<dbReference type="Proteomes" id="UP000662770">
    <property type="component" value="Chromosome"/>
</dbReference>
<accession>A0ABX7QMN7</accession>
<proteinExistence type="predicted"/>
<sequence>MLSVLLDFCEAAELARLQAALDELQFTPLLLTQIEQGLSNHSFKLAVANTSNKVPQDLLLRINSPVTDAICSRDNEIACWRAAEQAGLAPTLVWIDAGKRFYLAEWIDESSTELPELLPWRQFAANTRRELVAHFDNAKALMPTEQRVVDKLLQLLLGLRQLPAPALDISVAQQWDIYLTRLAKMAAEQNFPPPVAAAWLARLTLLQQFAVAPIFDALANVLHRHQYCHRDLSAANLLFRDNQLYCIDFEYCCSSHPLFELAGVIATHQLSPAAQQQLLHRYLFEHPNLTADAIKAMPAAFAIFWLYSCAWALQMVDRQCKDAATLFSWFDNYLQLVGK</sequence>
<evidence type="ECO:0000313" key="3">
    <source>
        <dbReference type="Proteomes" id="UP000662770"/>
    </source>
</evidence>
<dbReference type="RefSeq" id="WP_207353505.1">
    <property type="nucleotide sequence ID" value="NZ_CP071503.1"/>
</dbReference>
<reference evidence="2 3" key="1">
    <citation type="submission" date="2021-03" db="EMBL/GenBank/DDBJ databases">
        <title>Novel species identification of genus Shewanella.</title>
        <authorList>
            <person name="Liu G."/>
            <person name="Zhang Q."/>
        </authorList>
    </citation>
    <scope>NUCLEOTIDE SEQUENCE [LARGE SCALE GENOMIC DNA]</scope>
    <source>
        <strain evidence="2 3">FJAT-51800</strain>
    </source>
</reference>
<protein>
    <submittedName>
        <fullName evidence="2">Phosphotransferase</fullName>
    </submittedName>
</protein>
<dbReference type="EMBL" id="CP071503">
    <property type="protein sequence ID" value="QSX32260.1"/>
    <property type="molecule type" value="Genomic_DNA"/>
</dbReference>
<dbReference type="Gene3D" id="3.90.1200.10">
    <property type="match status" value="1"/>
</dbReference>
<keyword evidence="3" id="KW-1185">Reference proteome</keyword>
<dbReference type="Pfam" id="PF01636">
    <property type="entry name" value="APH"/>
    <property type="match status" value="1"/>
</dbReference>
<dbReference type="PANTHER" id="PTHR40086:SF1">
    <property type="entry name" value="CELL CYCLE REGULATOR CCRZ"/>
    <property type="match status" value="1"/>
</dbReference>
<dbReference type="InterPro" id="IPR002575">
    <property type="entry name" value="Aminoglycoside_PTrfase"/>
</dbReference>
<dbReference type="PANTHER" id="PTHR40086">
    <property type="entry name" value="PHOSPHOTRANSFERASE YTMP-RELATED"/>
    <property type="match status" value="1"/>
</dbReference>
<dbReference type="PROSITE" id="PS00109">
    <property type="entry name" value="PROTEIN_KINASE_TYR"/>
    <property type="match status" value="1"/>
</dbReference>
<dbReference type="InterPro" id="IPR008266">
    <property type="entry name" value="Tyr_kinase_AS"/>
</dbReference>
<dbReference type="InterPro" id="IPR052077">
    <property type="entry name" value="CcrZ_PhaseVar_Mediator"/>
</dbReference>
<feature type="domain" description="Aminoglycoside phosphotransferase" evidence="1">
    <location>
        <begin position="31"/>
        <end position="287"/>
    </location>
</feature>
<organism evidence="2 3">
    <name type="scientific">Shewanella avicenniae</name>
    <dbReference type="NCBI Taxonomy" id="2814294"/>
    <lineage>
        <taxon>Bacteria</taxon>
        <taxon>Pseudomonadati</taxon>
        <taxon>Pseudomonadota</taxon>
        <taxon>Gammaproteobacteria</taxon>
        <taxon>Alteromonadales</taxon>
        <taxon>Shewanellaceae</taxon>
        <taxon>Shewanella</taxon>
    </lineage>
</organism>
<evidence type="ECO:0000313" key="2">
    <source>
        <dbReference type="EMBL" id="QSX32260.1"/>
    </source>
</evidence>
<gene>
    <name evidence="2" type="ORF">JYB87_10785</name>
</gene>
<name>A0ABX7QMN7_9GAMM</name>
<dbReference type="SUPFAM" id="SSF56112">
    <property type="entry name" value="Protein kinase-like (PK-like)"/>
    <property type="match status" value="1"/>
</dbReference>